<dbReference type="SUPFAM" id="SSF51395">
    <property type="entry name" value="FMN-linked oxidoreductases"/>
    <property type="match status" value="1"/>
</dbReference>
<dbReference type="InterPro" id="IPR045247">
    <property type="entry name" value="Oye-like"/>
</dbReference>
<evidence type="ECO:0000256" key="1">
    <source>
        <dbReference type="ARBA" id="ARBA00001917"/>
    </source>
</evidence>
<dbReference type="GO" id="GO:0010181">
    <property type="term" value="F:FMN binding"/>
    <property type="evidence" value="ECO:0007669"/>
    <property type="project" value="InterPro"/>
</dbReference>
<organism evidence="5 6">
    <name type="scientific">Zoogloea oleivorans</name>
    <dbReference type="NCBI Taxonomy" id="1552750"/>
    <lineage>
        <taxon>Bacteria</taxon>
        <taxon>Pseudomonadati</taxon>
        <taxon>Pseudomonadota</taxon>
        <taxon>Betaproteobacteria</taxon>
        <taxon>Rhodocyclales</taxon>
        <taxon>Zoogloeaceae</taxon>
        <taxon>Zoogloea</taxon>
    </lineage>
</organism>
<evidence type="ECO:0000256" key="2">
    <source>
        <dbReference type="ARBA" id="ARBA00005979"/>
    </source>
</evidence>
<dbReference type="Gene3D" id="3.20.20.70">
    <property type="entry name" value="Aldolase class I"/>
    <property type="match status" value="1"/>
</dbReference>
<dbReference type="PANTHER" id="PTHR22893:SF91">
    <property type="entry name" value="NADPH DEHYDROGENASE 2-RELATED"/>
    <property type="match status" value="1"/>
</dbReference>
<dbReference type="CDD" id="cd02933">
    <property type="entry name" value="OYE_like_FMN"/>
    <property type="match status" value="1"/>
</dbReference>
<evidence type="ECO:0000259" key="4">
    <source>
        <dbReference type="Pfam" id="PF00724"/>
    </source>
</evidence>
<comment type="caution">
    <text evidence="5">The sequence shown here is derived from an EMBL/GenBank/DDBJ whole genome shotgun (WGS) entry which is preliminary data.</text>
</comment>
<dbReference type="InterPro" id="IPR001155">
    <property type="entry name" value="OxRdtase_FMN_N"/>
</dbReference>
<dbReference type="FunFam" id="3.20.20.70:FF:000059">
    <property type="entry name" value="N-ethylmaleimide reductase, FMN-linked"/>
    <property type="match status" value="1"/>
</dbReference>
<proteinExistence type="inferred from homology"/>
<reference evidence="5 6" key="1">
    <citation type="submission" date="2019-01" db="EMBL/GenBank/DDBJ databases">
        <title>Zoogloea oleivorans genome sequencing and assembly.</title>
        <authorList>
            <person name="Tancsics A."/>
            <person name="Farkas M."/>
            <person name="Kriszt B."/>
            <person name="Maroti G."/>
            <person name="Horvath B."/>
        </authorList>
    </citation>
    <scope>NUCLEOTIDE SEQUENCE [LARGE SCALE GENOMIC DNA]</scope>
    <source>
        <strain evidence="5 6">Buc</strain>
    </source>
</reference>
<dbReference type="InterPro" id="IPR013785">
    <property type="entry name" value="Aldolase_TIM"/>
</dbReference>
<dbReference type="Proteomes" id="UP000389128">
    <property type="component" value="Unassembled WGS sequence"/>
</dbReference>
<gene>
    <name evidence="5" type="ORF">ETQ85_14545</name>
</gene>
<dbReference type="AlphaFoldDB" id="A0A6C2CP76"/>
<comment type="similarity">
    <text evidence="2">Belongs to the NADH:flavin oxidoreductase/NADH oxidase family.</text>
</comment>
<sequence>MTAPLDVLFKPLRIGNVTLKNRLVMAPMTRNRSHLDGVPSALNVLHYQQRASAGLIVTEGVYPSEMGKGYLFSPGLCTDAHAAGWQQVTDAVHDKGGAIFAQIMHVGRLSDPLMLDGAQPVGASAVQPDPTARHYTVTCPRPKRAYPEPRALTTAEVYAVIEDYRRSAALARKAGFDGVEIHAASGYLPMQFLSTNTNLRSDEFGGSVENRARFLLAIVDAIAADQGSAFVAVKLSPGWTFHNVFDDDAVGTYSYVTKELSKRHIAYLQVGNYGMDWDVYATLRPLFDGPFMTVASFTRQSAAEMIAAGGTDLVGFGQAFIANPDLAERFRNGWEINRPDIATYYSQGAEGYTDYPFHGHSTRDDLLPTDAPLVPVSADVTG</sequence>
<dbReference type="Pfam" id="PF00724">
    <property type="entry name" value="Oxidored_FMN"/>
    <property type="match status" value="1"/>
</dbReference>
<accession>A0A6C2CP76</accession>
<dbReference type="PANTHER" id="PTHR22893">
    <property type="entry name" value="NADH OXIDOREDUCTASE-RELATED"/>
    <property type="match status" value="1"/>
</dbReference>
<protein>
    <submittedName>
        <fullName evidence="5">Alkene reductase</fullName>
    </submittedName>
</protein>
<evidence type="ECO:0000313" key="5">
    <source>
        <dbReference type="EMBL" id="TYC55232.1"/>
    </source>
</evidence>
<comment type="cofactor">
    <cofactor evidence="1">
        <name>FMN</name>
        <dbReference type="ChEBI" id="CHEBI:58210"/>
    </cofactor>
</comment>
<dbReference type="RefSeq" id="WP_148579799.1">
    <property type="nucleotide sequence ID" value="NZ_SDKK01000013.1"/>
</dbReference>
<feature type="domain" description="NADH:flavin oxidoreductase/NADH oxidase N-terminal" evidence="4">
    <location>
        <begin position="8"/>
        <end position="334"/>
    </location>
</feature>
<evidence type="ECO:0000313" key="6">
    <source>
        <dbReference type="Proteomes" id="UP000389128"/>
    </source>
</evidence>
<dbReference type="GO" id="GO:0016628">
    <property type="term" value="F:oxidoreductase activity, acting on the CH-CH group of donors, NAD or NADP as acceptor"/>
    <property type="evidence" value="ECO:0007669"/>
    <property type="project" value="UniProtKB-ARBA"/>
</dbReference>
<keyword evidence="6" id="KW-1185">Reference proteome</keyword>
<keyword evidence="3" id="KW-0560">Oxidoreductase</keyword>
<evidence type="ECO:0000256" key="3">
    <source>
        <dbReference type="ARBA" id="ARBA00023002"/>
    </source>
</evidence>
<dbReference type="OrthoDB" id="8985337at2"/>
<dbReference type="EMBL" id="SDKK01000013">
    <property type="protein sequence ID" value="TYC55232.1"/>
    <property type="molecule type" value="Genomic_DNA"/>
</dbReference>
<dbReference type="GO" id="GO:0005829">
    <property type="term" value="C:cytosol"/>
    <property type="evidence" value="ECO:0007669"/>
    <property type="project" value="UniProtKB-ARBA"/>
</dbReference>
<name>A0A6C2CP76_9RHOO</name>